<keyword evidence="2" id="KW-0813">Transport</keyword>
<organism evidence="10 11">
    <name type="scientific">Agathobaculum faecis</name>
    <dbReference type="NCBI Taxonomy" id="2763013"/>
    <lineage>
        <taxon>Bacteria</taxon>
        <taxon>Bacillati</taxon>
        <taxon>Bacillota</taxon>
        <taxon>Clostridia</taxon>
        <taxon>Eubacteriales</taxon>
        <taxon>Butyricicoccaceae</taxon>
        <taxon>Agathobaculum</taxon>
    </lineage>
</organism>
<dbReference type="GO" id="GO:0005886">
    <property type="term" value="C:plasma membrane"/>
    <property type="evidence" value="ECO:0007669"/>
    <property type="project" value="UniProtKB-SubCell"/>
</dbReference>
<proteinExistence type="predicted"/>
<keyword evidence="3" id="KW-1003">Cell membrane</keyword>
<keyword evidence="11" id="KW-1185">Reference proteome</keyword>
<dbReference type="EMBL" id="JACOPL010000007">
    <property type="protein sequence ID" value="MBC5725475.1"/>
    <property type="molecule type" value="Genomic_DNA"/>
</dbReference>
<dbReference type="GO" id="GO:0009401">
    <property type="term" value="P:phosphoenolpyruvate-dependent sugar phosphotransferase system"/>
    <property type="evidence" value="ECO:0007669"/>
    <property type="project" value="InterPro"/>
</dbReference>
<dbReference type="Proteomes" id="UP000606499">
    <property type="component" value="Unassembled WGS sequence"/>
</dbReference>
<evidence type="ECO:0000256" key="7">
    <source>
        <dbReference type="ARBA" id="ARBA00023136"/>
    </source>
</evidence>
<feature type="transmembrane region" description="Helical" evidence="8">
    <location>
        <begin position="139"/>
        <end position="160"/>
    </location>
</feature>
<feature type="domain" description="Phosphotransferase system EIIC" evidence="9">
    <location>
        <begin position="25"/>
        <end position="364"/>
    </location>
</feature>
<evidence type="ECO:0000256" key="2">
    <source>
        <dbReference type="ARBA" id="ARBA00022448"/>
    </source>
</evidence>
<dbReference type="AlphaFoldDB" id="A0A923RYM9"/>
<dbReference type="GO" id="GO:0008982">
    <property type="term" value="F:protein-N(PI)-phosphohistidine-sugar phosphotransferase activity"/>
    <property type="evidence" value="ECO:0007669"/>
    <property type="project" value="InterPro"/>
</dbReference>
<dbReference type="RefSeq" id="WP_054327551.1">
    <property type="nucleotide sequence ID" value="NZ_JACOPL010000007.1"/>
</dbReference>
<feature type="transmembrane region" description="Helical" evidence="8">
    <location>
        <begin position="96"/>
        <end position="127"/>
    </location>
</feature>
<dbReference type="InterPro" id="IPR003352">
    <property type="entry name" value="PTS_EIIC"/>
</dbReference>
<feature type="transmembrane region" description="Helical" evidence="8">
    <location>
        <begin position="206"/>
        <end position="234"/>
    </location>
</feature>
<accession>A0A923RYM9</accession>
<keyword evidence="4 10" id="KW-0762">Sugar transport</keyword>
<keyword evidence="5 8" id="KW-0812">Transmembrane</keyword>
<gene>
    <name evidence="10" type="ORF">H8S45_08400</name>
</gene>
<evidence type="ECO:0000256" key="6">
    <source>
        <dbReference type="ARBA" id="ARBA00022989"/>
    </source>
</evidence>
<feature type="transmembrane region" description="Helical" evidence="8">
    <location>
        <begin position="29"/>
        <end position="56"/>
    </location>
</feature>
<evidence type="ECO:0000256" key="5">
    <source>
        <dbReference type="ARBA" id="ARBA00022692"/>
    </source>
</evidence>
<dbReference type="Pfam" id="PF13303">
    <property type="entry name" value="PTS_EIIC_2"/>
    <property type="match status" value="1"/>
</dbReference>
<evidence type="ECO:0000313" key="10">
    <source>
        <dbReference type="EMBL" id="MBC5725475.1"/>
    </source>
</evidence>
<comment type="caution">
    <text evidence="10">The sequence shown here is derived from an EMBL/GenBank/DDBJ whole genome shotgun (WGS) entry which is preliminary data.</text>
</comment>
<feature type="transmembrane region" description="Helical" evidence="8">
    <location>
        <begin position="265"/>
        <end position="286"/>
    </location>
</feature>
<feature type="transmembrane region" description="Helical" evidence="8">
    <location>
        <begin position="332"/>
        <end position="351"/>
    </location>
</feature>
<comment type="subcellular location">
    <subcellularLocation>
        <location evidence="1">Cell membrane</location>
        <topology evidence="1">Multi-pass membrane protein</topology>
    </subcellularLocation>
</comment>
<evidence type="ECO:0000256" key="3">
    <source>
        <dbReference type="ARBA" id="ARBA00022475"/>
    </source>
</evidence>
<protein>
    <submittedName>
        <fullName evidence="10">PTS sugar transporter subunit IIC</fullName>
    </submittedName>
</protein>
<keyword evidence="7 8" id="KW-0472">Membrane</keyword>
<keyword evidence="6 8" id="KW-1133">Transmembrane helix</keyword>
<feature type="transmembrane region" description="Helical" evidence="8">
    <location>
        <begin position="180"/>
        <end position="199"/>
    </location>
</feature>
<evidence type="ECO:0000259" key="9">
    <source>
        <dbReference type="Pfam" id="PF13303"/>
    </source>
</evidence>
<reference evidence="10" key="1">
    <citation type="submission" date="2020-08" db="EMBL/GenBank/DDBJ databases">
        <title>Genome public.</title>
        <authorList>
            <person name="Liu C."/>
            <person name="Sun Q."/>
        </authorList>
    </citation>
    <scope>NUCLEOTIDE SEQUENCE</scope>
    <source>
        <strain evidence="10">NSJ-28</strain>
    </source>
</reference>
<feature type="transmembrane region" description="Helical" evidence="8">
    <location>
        <begin position="68"/>
        <end position="90"/>
    </location>
</feature>
<evidence type="ECO:0000256" key="4">
    <source>
        <dbReference type="ARBA" id="ARBA00022597"/>
    </source>
</evidence>
<evidence type="ECO:0000313" key="11">
    <source>
        <dbReference type="Proteomes" id="UP000606499"/>
    </source>
</evidence>
<evidence type="ECO:0000256" key="8">
    <source>
        <dbReference type="SAM" id="Phobius"/>
    </source>
</evidence>
<name>A0A923RYM9_9FIRM</name>
<evidence type="ECO:0000256" key="1">
    <source>
        <dbReference type="ARBA" id="ARBA00004651"/>
    </source>
</evidence>
<sequence>MTTEKVKAFLKRKDIVISVRRYGIDALGAMAQGLFCSLLIGTIIDTVGAQFGIPFLTMPVATVSDVSYTVGGLASAMSGPAMAVAIGYALRCPPLVLFSLITVGFASNALGGAGGPLAVLFVAVIAAELGKAVAGETKVDILVTPLVTIGAGIALSAWWAPALGAAAMQVGSLIMWATNLQPFLMGIAVSVLVGVALTLPISSAAICAALGLTGLAGGAAVAGCCAQMVGFAVMSFKENRWGGLVSQGIGTSMLQMGNIVKNPRIWIAPILTSAITGPIATCVFGLQMNGTPVSSGMGTCGLVGQIGVYTGWMNDIAAGTKAAVTAQDWVGLLLVSFLLPAVLCPLINLAVRRLGWVKDGDMKL</sequence>